<sequence length="249" mass="27305">MFPAVGLSWSSQSRLSPAFNINKLFAMKDALAFGLTLLICWGVHLTSASAEARKCSVERYGGLTTFKGETARLSFPCEYLLADFTCQNYLVEAIVGMAMDSVVKYLFSPSTIRVKVTNITSEDVLDILSSQKMLEEFSADKIINPWKKMEGSLNVVDFADYYSTNEAAAVIIKDVFSIEFSEEEASVVVTCPSAQLLSMRLPASLCGDGSAGPKAQVKSDVISEDIIKYHLFGEISDRQVIKLTRSSIS</sequence>
<dbReference type="Proteomes" id="UP001374579">
    <property type="component" value="Unassembled WGS sequence"/>
</dbReference>
<organism evidence="1 2">
    <name type="scientific">Littorina saxatilis</name>
    <dbReference type="NCBI Taxonomy" id="31220"/>
    <lineage>
        <taxon>Eukaryota</taxon>
        <taxon>Metazoa</taxon>
        <taxon>Spiralia</taxon>
        <taxon>Lophotrochozoa</taxon>
        <taxon>Mollusca</taxon>
        <taxon>Gastropoda</taxon>
        <taxon>Caenogastropoda</taxon>
        <taxon>Littorinimorpha</taxon>
        <taxon>Littorinoidea</taxon>
        <taxon>Littorinidae</taxon>
        <taxon>Littorina</taxon>
    </lineage>
</organism>
<accession>A0AAN9BI26</accession>
<dbReference type="AlphaFoldDB" id="A0AAN9BI26"/>
<evidence type="ECO:0000313" key="2">
    <source>
        <dbReference type="Proteomes" id="UP001374579"/>
    </source>
</evidence>
<keyword evidence="2" id="KW-1185">Reference proteome</keyword>
<dbReference type="EMBL" id="JBAMIC010000007">
    <property type="protein sequence ID" value="KAK7106538.1"/>
    <property type="molecule type" value="Genomic_DNA"/>
</dbReference>
<proteinExistence type="predicted"/>
<gene>
    <name evidence="1" type="ORF">V1264_017786</name>
</gene>
<name>A0AAN9BI26_9CAEN</name>
<evidence type="ECO:0000313" key="1">
    <source>
        <dbReference type="EMBL" id="KAK7106538.1"/>
    </source>
</evidence>
<protein>
    <submittedName>
        <fullName evidence="1">Uncharacterized protein</fullName>
    </submittedName>
</protein>
<reference evidence="1 2" key="1">
    <citation type="submission" date="2024-02" db="EMBL/GenBank/DDBJ databases">
        <title>Chromosome-scale genome assembly of the rough periwinkle Littorina saxatilis.</title>
        <authorList>
            <person name="De Jode A."/>
            <person name="Faria R."/>
            <person name="Formenti G."/>
            <person name="Sims Y."/>
            <person name="Smith T.P."/>
            <person name="Tracey A."/>
            <person name="Wood J.M.D."/>
            <person name="Zagrodzka Z.B."/>
            <person name="Johannesson K."/>
            <person name="Butlin R.K."/>
            <person name="Leder E.H."/>
        </authorList>
    </citation>
    <scope>NUCLEOTIDE SEQUENCE [LARGE SCALE GENOMIC DNA]</scope>
    <source>
        <strain evidence="1">Snail1</strain>
        <tissue evidence="1">Muscle</tissue>
    </source>
</reference>
<comment type="caution">
    <text evidence="1">The sequence shown here is derived from an EMBL/GenBank/DDBJ whole genome shotgun (WGS) entry which is preliminary data.</text>
</comment>